<accession>A0AAN9HL15</accession>
<dbReference type="Proteomes" id="UP001372338">
    <property type="component" value="Unassembled WGS sequence"/>
</dbReference>
<sequence length="910" mass="99417">MSTSATRRIRDRNDTVATTLSKPTAALKPSRSVTPTSTTSRGRLPSPTDKENRRSASNPTRKPVIRPVPRVDKSSLHHSERKSTSSVPRGRSSSPSEFTRSFSDAQKTRRVSVDRVVRDPAREHLGSRSVKLTRGSAKNGVKTETQVGNSEKVKTSRSSSAVKPKGKVGFEICVEKCGSESVGVNNGYQLEPCMVEKDSILKNGCELKIDLGSAAKKEVENECVGVNSGSSKYPSRLHEKLAFLEGKVKRIASDIKKTKEMLDMNNPDASKVILSDIQDKISGIEKAMVNVNVTTNDDLDSKVGPKGNDASNGKQLDVLDNNDGFHNKKVDQGKELDVADNNDGFHAEKLDLEGKSSVKGLNSEELEARLFPHHKLLRNRTLIKESSGNCFGNESQPSVVKDNVLCPVDENSITSSLNNEKSKVAVVKCCDVQETGGGGGASQGMKNSSSSTVNQKCNYDLVLEAEEKLEDFDDQENMQGDLVGEETDEAFNYSLKEIGNKTATAGWFVSEGEAALLAHDDGTCTYYDIANCEEKAVYMPPPEVSPNMWRDCWVIRAPGSDGSSGRYVIAASAGNTMDSGFCSWDFYNKEVRACQVDVGTTSSRTALRPLPNNIRRNSASSMATAEARQWWYKPCGPLIISTASSQKGVKVFDIRDGELIMNWDVQKPVLAMEYSSPLQWRNRGKVVIAEPESISLWDVNSLTPHALLSISSGGRKITALHVSNTDAELGGGVRKRVSSSEAEGNDGVFCTSDFINILDFREPSGVGLRIPKHGVNMHSVFSRGDSVFLGCTNSSSMGKKQTSSLLQQFSLRRPGLINTYDLPESNAHSHYAAISQVWGNSEFVMGVCGLGLHVFDAVKDDARRILNSDAQSFREVVGPNDLYWPSFDYLGSRALLISRDRPAMWRHLVA</sequence>
<feature type="compositionally biased region" description="Basic and acidic residues" evidence="1">
    <location>
        <begin position="323"/>
        <end position="340"/>
    </location>
</feature>
<comment type="caution">
    <text evidence="3">The sequence shown here is derived from an EMBL/GenBank/DDBJ whole genome shotgun (WGS) entry which is preliminary data.</text>
</comment>
<dbReference type="InterPro" id="IPR057442">
    <property type="entry name" value="Beta-prop_At4g14310"/>
</dbReference>
<feature type="compositionally biased region" description="Low complexity" evidence="1">
    <location>
        <begin position="29"/>
        <end position="41"/>
    </location>
</feature>
<reference evidence="3 4" key="1">
    <citation type="submission" date="2024-01" db="EMBL/GenBank/DDBJ databases">
        <title>The genomes of 5 underutilized Papilionoideae crops provide insights into root nodulation and disease resistanc.</title>
        <authorList>
            <person name="Yuan L."/>
        </authorList>
    </citation>
    <scope>NUCLEOTIDE SEQUENCE [LARGE SCALE GENOMIC DNA]</scope>
    <source>
        <strain evidence="3">ZHUSHIDOU_FW_LH</strain>
        <tissue evidence="3">Leaf</tissue>
    </source>
</reference>
<evidence type="ECO:0000313" key="3">
    <source>
        <dbReference type="EMBL" id="KAK7243105.1"/>
    </source>
</evidence>
<dbReference type="InterPro" id="IPR011047">
    <property type="entry name" value="Quinoprotein_ADH-like_sf"/>
</dbReference>
<feature type="compositionally biased region" description="Basic and acidic residues" evidence="1">
    <location>
        <begin position="69"/>
        <end position="83"/>
    </location>
</feature>
<organism evidence="3 4">
    <name type="scientific">Crotalaria pallida</name>
    <name type="common">Smooth rattlebox</name>
    <name type="synonym">Crotalaria striata</name>
    <dbReference type="NCBI Taxonomy" id="3830"/>
    <lineage>
        <taxon>Eukaryota</taxon>
        <taxon>Viridiplantae</taxon>
        <taxon>Streptophyta</taxon>
        <taxon>Embryophyta</taxon>
        <taxon>Tracheophyta</taxon>
        <taxon>Spermatophyta</taxon>
        <taxon>Magnoliopsida</taxon>
        <taxon>eudicotyledons</taxon>
        <taxon>Gunneridae</taxon>
        <taxon>Pentapetalae</taxon>
        <taxon>rosids</taxon>
        <taxon>fabids</taxon>
        <taxon>Fabales</taxon>
        <taxon>Fabaceae</taxon>
        <taxon>Papilionoideae</taxon>
        <taxon>50 kb inversion clade</taxon>
        <taxon>genistoids sensu lato</taxon>
        <taxon>core genistoids</taxon>
        <taxon>Crotalarieae</taxon>
        <taxon>Crotalaria</taxon>
    </lineage>
</organism>
<dbReference type="EMBL" id="JAYWIO010000008">
    <property type="protein sequence ID" value="KAK7243105.1"/>
    <property type="molecule type" value="Genomic_DNA"/>
</dbReference>
<evidence type="ECO:0000256" key="1">
    <source>
        <dbReference type="SAM" id="MobiDB-lite"/>
    </source>
</evidence>
<dbReference type="Gene3D" id="2.130.10.10">
    <property type="entry name" value="YVTN repeat-like/Quinoprotein amine dehydrogenase"/>
    <property type="match status" value="1"/>
</dbReference>
<evidence type="ECO:0000313" key="4">
    <source>
        <dbReference type="Proteomes" id="UP001372338"/>
    </source>
</evidence>
<feature type="compositionally biased region" description="Low complexity" evidence="1">
    <location>
        <begin position="84"/>
        <end position="103"/>
    </location>
</feature>
<dbReference type="Pfam" id="PF25465">
    <property type="entry name" value="Beta-prop_At4g14310"/>
    <property type="match status" value="1"/>
</dbReference>
<feature type="domain" description="At4g14310 8-bladed propeller" evidence="2">
    <location>
        <begin position="625"/>
        <end position="904"/>
    </location>
</feature>
<feature type="compositionally biased region" description="Basic and acidic residues" evidence="1">
    <location>
        <begin position="111"/>
        <end position="126"/>
    </location>
</feature>
<name>A0AAN9HL15_CROPI</name>
<proteinExistence type="predicted"/>
<dbReference type="PANTHER" id="PTHR35492:SF1">
    <property type="entry name" value="TRANSDUCIN_WD40 REPEAT-LIKE SUPERFAMILY PROTEIN"/>
    <property type="match status" value="1"/>
</dbReference>
<protein>
    <recommendedName>
        <fullName evidence="2">At4g14310 8-bladed propeller domain-containing protein</fullName>
    </recommendedName>
</protein>
<dbReference type="InterPro" id="IPR045289">
    <property type="entry name" value="At4g14310-like"/>
</dbReference>
<dbReference type="AlphaFoldDB" id="A0AAN9HL15"/>
<dbReference type="PANTHER" id="PTHR35492">
    <property type="entry name" value="TRANSDUCIN/WD40 REPEAT-LIKE SUPERFAMILY PROTEIN"/>
    <property type="match status" value="1"/>
</dbReference>
<feature type="region of interest" description="Disordered" evidence="1">
    <location>
        <begin position="1"/>
        <end position="160"/>
    </location>
</feature>
<gene>
    <name evidence="3" type="ORF">RIF29_37890</name>
</gene>
<keyword evidence="4" id="KW-1185">Reference proteome</keyword>
<feature type="region of interest" description="Disordered" evidence="1">
    <location>
        <begin position="299"/>
        <end position="340"/>
    </location>
</feature>
<evidence type="ECO:0000259" key="2">
    <source>
        <dbReference type="Pfam" id="PF25465"/>
    </source>
</evidence>
<dbReference type="SUPFAM" id="SSF50998">
    <property type="entry name" value="Quinoprotein alcohol dehydrogenase-like"/>
    <property type="match status" value="1"/>
</dbReference>
<dbReference type="InterPro" id="IPR015943">
    <property type="entry name" value="WD40/YVTN_repeat-like_dom_sf"/>
</dbReference>